<sequence>MIPNPVRQLWAQGKPALNGWCSIGNPFTAEIMAAQGYDSVTIDVQHGALDYNSALPMMQAMRASGVAPMVRVPWLEPGIIMKMLDAGAYGVICPMVNTARQAAEFVSYMRYPPGGQRSFGPTRVSFAAGSNYAGCANGEILAFAMIETRQGMDNLAEIAATPGLDGLYVGPADLTLSLEGGRLPPGFDREEPEMIERLHEILAACQNAGIRAALHCGTPEYAARAIGWGFDMTTVSGDSRLLAAAAGASVAKFRTLLSRDSVSVVHEGVY</sequence>
<dbReference type="InterPro" id="IPR015813">
    <property type="entry name" value="Pyrv/PenolPyrv_kinase-like_dom"/>
</dbReference>
<keyword evidence="5" id="KW-1185">Reference proteome</keyword>
<dbReference type="GO" id="GO:0046872">
    <property type="term" value="F:metal ion binding"/>
    <property type="evidence" value="ECO:0007669"/>
    <property type="project" value="UniProtKB-KW"/>
</dbReference>
<keyword evidence="2" id="KW-0479">Metal-binding</keyword>
<dbReference type="Gene3D" id="3.20.20.60">
    <property type="entry name" value="Phosphoenolpyruvate-binding domains"/>
    <property type="match status" value="1"/>
</dbReference>
<evidence type="ECO:0000256" key="2">
    <source>
        <dbReference type="ARBA" id="ARBA00022723"/>
    </source>
</evidence>
<dbReference type="InterPro" id="IPR040442">
    <property type="entry name" value="Pyrv_kinase-like_dom_sf"/>
</dbReference>
<evidence type="ECO:0000313" key="5">
    <source>
        <dbReference type="Proteomes" id="UP000502533"/>
    </source>
</evidence>
<dbReference type="SUPFAM" id="SSF51621">
    <property type="entry name" value="Phosphoenolpyruvate/pyruvate domain"/>
    <property type="match status" value="1"/>
</dbReference>
<reference evidence="4 5" key="1">
    <citation type="submission" date="2020-03" db="EMBL/GenBank/DDBJ databases">
        <title>Isolation of cellulose-producing strains, genome characterization and application of the synthesized cellulose films as an economical and sustainable material for piezoelectric sensor construction.</title>
        <authorList>
            <person name="Mangayil R.K."/>
        </authorList>
    </citation>
    <scope>NUCLEOTIDE SEQUENCE [LARGE SCALE GENOMIC DNA]</scope>
    <source>
        <strain evidence="4 5">ENS 9a1a</strain>
    </source>
</reference>
<comment type="similarity">
    <text evidence="1">Belongs to the HpcH/HpaI aldolase family.</text>
</comment>
<dbReference type="AlphaFoldDB" id="A0A181CAB4"/>
<dbReference type="KEGG" id="kre:GWK63_07145"/>
<dbReference type="InterPro" id="IPR050251">
    <property type="entry name" value="HpcH-HpaI_aldolase"/>
</dbReference>
<dbReference type="EMBL" id="CP050139">
    <property type="protein sequence ID" value="QIP35270.1"/>
    <property type="molecule type" value="Genomic_DNA"/>
</dbReference>
<dbReference type="GO" id="GO:0005737">
    <property type="term" value="C:cytoplasm"/>
    <property type="evidence" value="ECO:0007669"/>
    <property type="project" value="TreeGrafter"/>
</dbReference>
<dbReference type="PANTHER" id="PTHR30502">
    <property type="entry name" value="2-KETO-3-DEOXY-L-RHAMNONATE ALDOLASE"/>
    <property type="match status" value="1"/>
</dbReference>
<name>A0A181CAB4_9PROT</name>
<keyword evidence="3" id="KW-0456">Lyase</keyword>
<accession>A0A181CAB4</accession>
<dbReference type="GeneID" id="85021925"/>
<dbReference type="InterPro" id="IPR005000">
    <property type="entry name" value="Aldolase/citrate-lyase_domain"/>
</dbReference>
<protein>
    <submittedName>
        <fullName evidence="4">2,4-dihydroxyhept-2-ene-1,7-dioic acid aldolase</fullName>
    </submittedName>
</protein>
<dbReference type="Pfam" id="PF03328">
    <property type="entry name" value="HpcH_HpaI"/>
    <property type="match status" value="1"/>
</dbReference>
<dbReference type="PANTHER" id="PTHR30502:SF0">
    <property type="entry name" value="PHOSPHOENOLPYRUVATE CARBOXYLASE FAMILY PROTEIN"/>
    <property type="match status" value="1"/>
</dbReference>
<dbReference type="Proteomes" id="UP000502533">
    <property type="component" value="Chromosome"/>
</dbReference>
<dbReference type="RefSeq" id="WP_007398363.1">
    <property type="nucleotide sequence ID" value="NZ_CALMTF010000050.1"/>
</dbReference>
<organism evidence="4 5">
    <name type="scientific">Komagataeibacter rhaeticus</name>
    <dbReference type="NCBI Taxonomy" id="215221"/>
    <lineage>
        <taxon>Bacteria</taxon>
        <taxon>Pseudomonadati</taxon>
        <taxon>Pseudomonadota</taxon>
        <taxon>Alphaproteobacteria</taxon>
        <taxon>Acetobacterales</taxon>
        <taxon>Acetobacteraceae</taxon>
        <taxon>Komagataeibacter</taxon>
    </lineage>
</organism>
<evidence type="ECO:0000256" key="3">
    <source>
        <dbReference type="ARBA" id="ARBA00023239"/>
    </source>
</evidence>
<proteinExistence type="inferred from homology"/>
<gene>
    <name evidence="4" type="ORF">GWK63_07145</name>
</gene>
<evidence type="ECO:0000313" key="4">
    <source>
        <dbReference type="EMBL" id="QIP35270.1"/>
    </source>
</evidence>
<evidence type="ECO:0000256" key="1">
    <source>
        <dbReference type="ARBA" id="ARBA00005568"/>
    </source>
</evidence>
<dbReference type="GO" id="GO:0016832">
    <property type="term" value="F:aldehyde-lyase activity"/>
    <property type="evidence" value="ECO:0007669"/>
    <property type="project" value="TreeGrafter"/>
</dbReference>